<keyword evidence="2 5" id="KW-0057">Aromatic amino acid biosynthesis</keyword>
<dbReference type="Proteomes" id="UP000199820">
    <property type="component" value="Unassembled WGS sequence"/>
</dbReference>
<dbReference type="NCBIfam" id="TIGR01093">
    <property type="entry name" value="aroD"/>
    <property type="match status" value="1"/>
</dbReference>
<feature type="binding site" evidence="5">
    <location>
        <position position="231"/>
    </location>
    <ligand>
        <name>3-dehydroquinate</name>
        <dbReference type="ChEBI" id="CHEBI:32364"/>
    </ligand>
</feature>
<dbReference type="GO" id="GO:0046279">
    <property type="term" value="P:3,4-dihydroxybenzoate biosynthetic process"/>
    <property type="evidence" value="ECO:0007669"/>
    <property type="project" value="TreeGrafter"/>
</dbReference>
<dbReference type="CDD" id="cd00502">
    <property type="entry name" value="DHQase_I"/>
    <property type="match status" value="1"/>
</dbReference>
<comment type="pathway">
    <text evidence="5">Metabolic intermediate biosynthesis; chorismate biosynthesis; chorismate from D-erythrose 4-phosphate and phosphoenolpyruvate: step 3/7.</text>
</comment>
<protein>
    <recommendedName>
        <fullName evidence="5">3-dehydroquinate dehydratase</fullName>
        <shortName evidence="5">3-dehydroquinase</shortName>
        <ecNumber evidence="5">4.2.1.10</ecNumber>
    </recommendedName>
    <alternativeName>
        <fullName evidence="5">Type I DHQase</fullName>
    </alternativeName>
    <alternativeName>
        <fullName evidence="5">Type I dehydroquinase</fullName>
        <shortName evidence="5">DHQ1</shortName>
    </alternativeName>
</protein>
<comment type="function">
    <text evidence="5">Involved in the third step of the chorismate pathway, which leads to the biosynthesis of aromatic amino acids. Catalyzes the cis-dehydration of 3-dehydroquinate (DHQ) and introduces the first double bond of the aromatic ring to yield 3-dehydroshikimate.</text>
</comment>
<gene>
    <name evidence="5" type="primary">aroD</name>
    <name evidence="6" type="ORF">SAMN04487771_100195</name>
</gene>
<comment type="subunit">
    <text evidence="5">Homodimer.</text>
</comment>
<dbReference type="FunFam" id="3.20.20.70:FF:000047">
    <property type="entry name" value="3-dehydroquinate dehydratase"/>
    <property type="match status" value="1"/>
</dbReference>
<keyword evidence="3 5" id="KW-0456">Lyase</keyword>
<reference evidence="6 7" key="1">
    <citation type="submission" date="2016-10" db="EMBL/GenBank/DDBJ databases">
        <authorList>
            <person name="de Groot N.N."/>
        </authorList>
    </citation>
    <scope>NUCLEOTIDE SEQUENCE [LARGE SCALE GENOMIC DNA]</scope>
    <source>
        <strain evidence="6 7">KH1P1</strain>
    </source>
</reference>
<dbReference type="SUPFAM" id="SSF51569">
    <property type="entry name" value="Aldolase"/>
    <property type="match status" value="1"/>
</dbReference>
<dbReference type="eggNOG" id="COG0710">
    <property type="taxonomic scope" value="Bacteria"/>
</dbReference>
<dbReference type="UniPathway" id="UPA00053">
    <property type="reaction ID" value="UER00086"/>
</dbReference>
<evidence type="ECO:0000256" key="2">
    <source>
        <dbReference type="ARBA" id="ARBA00023141"/>
    </source>
</evidence>
<dbReference type="Gene3D" id="3.20.20.70">
    <property type="entry name" value="Aldolase class I"/>
    <property type="match status" value="1"/>
</dbReference>
<dbReference type="STRING" id="1526.SAMN02910262_00105"/>
<keyword evidence="4 5" id="KW-0704">Schiff base</keyword>
<keyword evidence="5" id="KW-0028">Amino-acid biosynthesis</keyword>
<dbReference type="Pfam" id="PF01487">
    <property type="entry name" value="DHquinase_I"/>
    <property type="match status" value="1"/>
</dbReference>
<dbReference type="InterPro" id="IPR013785">
    <property type="entry name" value="Aldolase_TIM"/>
</dbReference>
<dbReference type="GO" id="GO:0003855">
    <property type="term" value="F:3-dehydroquinate dehydratase activity"/>
    <property type="evidence" value="ECO:0007669"/>
    <property type="project" value="UniProtKB-UniRule"/>
</dbReference>
<dbReference type="EMBL" id="FOIL01000001">
    <property type="protein sequence ID" value="SES89278.1"/>
    <property type="molecule type" value="Genomic_DNA"/>
</dbReference>
<feature type="binding site" evidence="5">
    <location>
        <position position="82"/>
    </location>
    <ligand>
        <name>3-dehydroquinate</name>
        <dbReference type="ChEBI" id="CHEBI:32364"/>
    </ligand>
</feature>
<organism evidence="6 7">
    <name type="scientific">[Clostridium] aminophilum</name>
    <dbReference type="NCBI Taxonomy" id="1526"/>
    <lineage>
        <taxon>Bacteria</taxon>
        <taxon>Bacillati</taxon>
        <taxon>Bacillota</taxon>
        <taxon>Clostridia</taxon>
        <taxon>Lachnospirales</taxon>
        <taxon>Lachnospiraceae</taxon>
    </lineage>
</organism>
<dbReference type="HAMAP" id="MF_00214">
    <property type="entry name" value="AroD"/>
    <property type="match status" value="1"/>
</dbReference>
<dbReference type="EC" id="4.2.1.10" evidence="5"/>
<feature type="binding site" evidence="5">
    <location>
        <begin position="46"/>
        <end position="48"/>
    </location>
    <ligand>
        <name>3-dehydroquinate</name>
        <dbReference type="ChEBI" id="CHEBI:32364"/>
    </ligand>
</feature>
<dbReference type="InterPro" id="IPR050146">
    <property type="entry name" value="Type-I_3-dehydroquinase"/>
</dbReference>
<feature type="binding site" evidence="5">
    <location>
        <position position="235"/>
    </location>
    <ligand>
        <name>3-dehydroquinate</name>
        <dbReference type="ChEBI" id="CHEBI:32364"/>
    </ligand>
</feature>
<evidence type="ECO:0000256" key="1">
    <source>
        <dbReference type="ARBA" id="ARBA00001864"/>
    </source>
</evidence>
<dbReference type="GO" id="GO:0009423">
    <property type="term" value="P:chorismate biosynthetic process"/>
    <property type="evidence" value="ECO:0007669"/>
    <property type="project" value="UniProtKB-UniRule"/>
</dbReference>
<evidence type="ECO:0000313" key="6">
    <source>
        <dbReference type="EMBL" id="SES89278.1"/>
    </source>
</evidence>
<comment type="caution">
    <text evidence="5">Lacks conserved residue(s) required for the propagation of feature annotation.</text>
</comment>
<accession>A0A1I0A599</accession>
<evidence type="ECO:0000313" key="7">
    <source>
        <dbReference type="Proteomes" id="UP000199820"/>
    </source>
</evidence>
<feature type="binding site" evidence="5">
    <location>
        <position position="212"/>
    </location>
    <ligand>
        <name>3-dehydroquinate</name>
        <dbReference type="ChEBI" id="CHEBI:32364"/>
    </ligand>
</feature>
<comment type="similarity">
    <text evidence="5">Belongs to the type-I 3-dehydroquinase family.</text>
</comment>
<dbReference type="PANTHER" id="PTHR43699">
    <property type="entry name" value="3-DEHYDROQUINATE DEHYDRATASE"/>
    <property type="match status" value="1"/>
</dbReference>
<comment type="catalytic activity">
    <reaction evidence="1 5">
        <text>3-dehydroquinate = 3-dehydroshikimate + H2O</text>
        <dbReference type="Rhea" id="RHEA:21096"/>
        <dbReference type="ChEBI" id="CHEBI:15377"/>
        <dbReference type="ChEBI" id="CHEBI:16630"/>
        <dbReference type="ChEBI" id="CHEBI:32364"/>
        <dbReference type="EC" id="4.2.1.10"/>
    </reaction>
</comment>
<evidence type="ECO:0000256" key="4">
    <source>
        <dbReference type="ARBA" id="ARBA00023270"/>
    </source>
</evidence>
<feature type="active site" description="Schiff-base intermediate with substrate" evidence="5">
    <location>
        <position position="170"/>
    </location>
</feature>
<dbReference type="OrthoDB" id="9813659at2"/>
<sequence length="252" mass="27845">MNTVKIRNIEVGKGMPKVIVPIVGKTREEIVSRGRELSGMDLDMVEWRVDFYDDVFDTEKVLETLKELREALGEKALLFTFRTRKEGGEKEIDADAYTRLNSAVADSGNADALDVEIFSGDDVVRRNIDAIHTAGKVVIGSNHDFFRTPSKSDLIYRLRKMQDMKADIPKIAVMPQNKDDVLTLLSATEEMKNYADRPIITMSMSAAGVISRLCGEVFGSAMTFGTVGAASAPGQIPVEQLKESMKILHSAL</sequence>
<dbReference type="AlphaFoldDB" id="A0A1I0A599"/>
<keyword evidence="7" id="KW-1185">Reference proteome</keyword>
<dbReference type="GO" id="GO:0009073">
    <property type="term" value="P:aromatic amino acid family biosynthetic process"/>
    <property type="evidence" value="ECO:0007669"/>
    <property type="project" value="UniProtKB-KW"/>
</dbReference>
<proteinExistence type="inferred from homology"/>
<dbReference type="PANTHER" id="PTHR43699:SF1">
    <property type="entry name" value="3-DEHYDROQUINATE DEHYDRATASE"/>
    <property type="match status" value="1"/>
</dbReference>
<feature type="active site" description="Proton donor/acceptor" evidence="5">
    <location>
        <position position="143"/>
    </location>
</feature>
<evidence type="ECO:0000256" key="5">
    <source>
        <dbReference type="HAMAP-Rule" id="MF_00214"/>
    </source>
</evidence>
<dbReference type="PROSITE" id="PS01028">
    <property type="entry name" value="DEHYDROQUINASE_I"/>
    <property type="match status" value="1"/>
</dbReference>
<dbReference type="GO" id="GO:0008652">
    <property type="term" value="P:amino acid biosynthetic process"/>
    <property type="evidence" value="ECO:0007669"/>
    <property type="project" value="UniProtKB-KW"/>
</dbReference>
<dbReference type="RefSeq" id="WP_074647742.1">
    <property type="nucleotide sequence ID" value="NZ_FOIL01000001.1"/>
</dbReference>
<name>A0A1I0A599_9FIRM</name>
<evidence type="ECO:0000256" key="3">
    <source>
        <dbReference type="ARBA" id="ARBA00023239"/>
    </source>
</evidence>
<dbReference type="InterPro" id="IPR018508">
    <property type="entry name" value="3-dehydroquinate_DH_AS"/>
</dbReference>
<dbReference type="InterPro" id="IPR001381">
    <property type="entry name" value="DHquinase_I"/>
</dbReference>